<sequence>MRLGCFERDCRAARKLKFPDRINASWTERVLGRDEHGDWAVLPAGWPVRRASGTILRYATDQVFCYPYDGWWVARMGTPPVSFRAYCADGSVRTFDDVEPDRADISTPAEATAGGISFVDLTLDVVRDRDGMVTVLDEDEVAAEVARYSVPAGHVEAARRSCAEVAELMRAGGPPFDGSALRWLAHAAGRSLR</sequence>
<keyword evidence="3" id="KW-1185">Reference proteome</keyword>
<accession>A0A852ZJL5</accession>
<dbReference type="InterPro" id="IPR035930">
    <property type="entry name" value="FomD-like_sf"/>
</dbReference>
<dbReference type="SUPFAM" id="SSF159234">
    <property type="entry name" value="FomD-like"/>
    <property type="match status" value="1"/>
</dbReference>
<comment type="caution">
    <text evidence="2">The sequence shown here is derived from an EMBL/GenBank/DDBJ whole genome shotgun (WGS) entry which is preliminary data.</text>
</comment>
<dbReference type="Proteomes" id="UP000579605">
    <property type="component" value="Unassembled WGS sequence"/>
</dbReference>
<reference evidence="2 3" key="1">
    <citation type="submission" date="2020-07" db="EMBL/GenBank/DDBJ databases">
        <title>Sequencing the genomes of 1000 actinobacteria strains.</title>
        <authorList>
            <person name="Klenk H.-P."/>
        </authorList>
    </citation>
    <scope>NUCLEOTIDE SEQUENCE [LARGE SCALE GENOMIC DNA]</scope>
    <source>
        <strain evidence="2 3">DSM 18448</strain>
    </source>
</reference>
<dbReference type="InterPro" id="IPR007295">
    <property type="entry name" value="DUF402"/>
</dbReference>
<evidence type="ECO:0000313" key="3">
    <source>
        <dbReference type="Proteomes" id="UP000579605"/>
    </source>
</evidence>
<dbReference type="Pfam" id="PF04167">
    <property type="entry name" value="DUF402"/>
    <property type="match status" value="1"/>
</dbReference>
<dbReference type="EMBL" id="JACBZH010000001">
    <property type="protein sequence ID" value="NYH93174.1"/>
    <property type="molecule type" value="Genomic_DNA"/>
</dbReference>
<gene>
    <name evidence="2" type="ORF">F4554_005812</name>
</gene>
<evidence type="ECO:0000259" key="1">
    <source>
        <dbReference type="Pfam" id="PF04167"/>
    </source>
</evidence>
<dbReference type="Gene3D" id="2.40.380.10">
    <property type="entry name" value="FomD-like"/>
    <property type="match status" value="1"/>
</dbReference>
<dbReference type="RefSeq" id="WP_179790730.1">
    <property type="nucleotide sequence ID" value="NZ_BAAARR010000036.1"/>
</dbReference>
<feature type="domain" description="DUF402" evidence="1">
    <location>
        <begin position="104"/>
        <end position="173"/>
    </location>
</feature>
<evidence type="ECO:0000313" key="2">
    <source>
        <dbReference type="EMBL" id="NYH93174.1"/>
    </source>
</evidence>
<dbReference type="AlphaFoldDB" id="A0A852ZJL5"/>
<name>A0A852ZJL5_9ACTN</name>
<proteinExistence type="predicted"/>
<protein>
    <recommendedName>
        <fullName evidence="1">DUF402 domain-containing protein</fullName>
    </recommendedName>
</protein>
<organism evidence="2 3">
    <name type="scientific">Actinopolymorpha rutila</name>
    <dbReference type="NCBI Taxonomy" id="446787"/>
    <lineage>
        <taxon>Bacteria</taxon>
        <taxon>Bacillati</taxon>
        <taxon>Actinomycetota</taxon>
        <taxon>Actinomycetes</taxon>
        <taxon>Propionibacteriales</taxon>
        <taxon>Actinopolymorphaceae</taxon>
        <taxon>Actinopolymorpha</taxon>
    </lineage>
</organism>